<gene>
    <name evidence="2" type="ORF">FCALED_LOCUS17096</name>
</gene>
<protein>
    <submittedName>
        <fullName evidence="2">4942_t:CDS:1</fullName>
    </submittedName>
</protein>
<organism evidence="2 3">
    <name type="scientific">Funneliformis caledonium</name>
    <dbReference type="NCBI Taxonomy" id="1117310"/>
    <lineage>
        <taxon>Eukaryota</taxon>
        <taxon>Fungi</taxon>
        <taxon>Fungi incertae sedis</taxon>
        <taxon>Mucoromycota</taxon>
        <taxon>Glomeromycotina</taxon>
        <taxon>Glomeromycetes</taxon>
        <taxon>Glomerales</taxon>
        <taxon>Glomeraceae</taxon>
        <taxon>Funneliformis</taxon>
    </lineage>
</organism>
<feature type="coiled-coil region" evidence="1">
    <location>
        <begin position="5"/>
        <end position="51"/>
    </location>
</feature>
<feature type="non-terminal residue" evidence="2">
    <location>
        <position position="1"/>
    </location>
</feature>
<keyword evidence="1" id="KW-0175">Coiled coil</keyword>
<proteinExistence type="predicted"/>
<dbReference type="OrthoDB" id="2372582at2759"/>
<sequence>SRLNLNIQSTLEKVLEEQLKQLKQRISLDNLKKSNEELKHEVLENQKLLQNILTTLTSGSAMTPMMKAYHKLFQINKNPSDAEVKHAFKLQIQFTNPTEVVQWKKLEKVTKAKCDLWKKVDDNDPNSPCIIEIILQRAFSKEELQNENNIKF</sequence>
<comment type="caution">
    <text evidence="2">The sequence shown here is derived from an EMBL/GenBank/DDBJ whole genome shotgun (WGS) entry which is preliminary data.</text>
</comment>
<feature type="non-terminal residue" evidence="2">
    <location>
        <position position="152"/>
    </location>
</feature>
<dbReference type="EMBL" id="CAJVPQ010023973">
    <property type="protein sequence ID" value="CAG8763877.1"/>
    <property type="molecule type" value="Genomic_DNA"/>
</dbReference>
<dbReference type="Proteomes" id="UP000789570">
    <property type="component" value="Unassembled WGS sequence"/>
</dbReference>
<keyword evidence="3" id="KW-1185">Reference proteome</keyword>
<dbReference type="AlphaFoldDB" id="A0A9N9J5W4"/>
<evidence type="ECO:0000313" key="2">
    <source>
        <dbReference type="EMBL" id="CAG8763877.1"/>
    </source>
</evidence>
<name>A0A9N9J5W4_9GLOM</name>
<evidence type="ECO:0000256" key="1">
    <source>
        <dbReference type="SAM" id="Coils"/>
    </source>
</evidence>
<accession>A0A9N9J5W4</accession>
<evidence type="ECO:0000313" key="3">
    <source>
        <dbReference type="Proteomes" id="UP000789570"/>
    </source>
</evidence>
<reference evidence="2" key="1">
    <citation type="submission" date="2021-06" db="EMBL/GenBank/DDBJ databases">
        <authorList>
            <person name="Kallberg Y."/>
            <person name="Tangrot J."/>
            <person name="Rosling A."/>
        </authorList>
    </citation>
    <scope>NUCLEOTIDE SEQUENCE</scope>
    <source>
        <strain evidence="2">UK204</strain>
    </source>
</reference>